<dbReference type="CDD" id="cd02503">
    <property type="entry name" value="MobA"/>
    <property type="match status" value="1"/>
</dbReference>
<comment type="subunit">
    <text evidence="8">Monomer.</text>
</comment>
<dbReference type="RefSeq" id="WP_101829159.1">
    <property type="nucleotide sequence ID" value="NZ_JAWJZE010000016.1"/>
</dbReference>
<evidence type="ECO:0000256" key="3">
    <source>
        <dbReference type="ARBA" id="ARBA00022723"/>
    </source>
</evidence>
<accession>A0A2N5ELA7</accession>
<keyword evidence="3 8" id="KW-0479">Metal-binding</keyword>
<dbReference type="Proteomes" id="UP000234626">
    <property type="component" value="Unassembled WGS sequence"/>
</dbReference>
<dbReference type="InterPro" id="IPR013482">
    <property type="entry name" value="Molybde_CF_guanTrfase"/>
</dbReference>
<feature type="binding site" evidence="8">
    <location>
        <begin position="10"/>
        <end position="12"/>
    </location>
    <ligand>
        <name>GTP</name>
        <dbReference type="ChEBI" id="CHEBI:37565"/>
    </ligand>
</feature>
<comment type="function">
    <text evidence="8">Transfers a GMP moiety from GTP to Mo-molybdopterin (Mo-MPT) cofactor (Moco or molybdenum cofactor) to form Mo-molybdopterin guanine dinucleotide (Mo-MGD) cofactor.</text>
</comment>
<dbReference type="OrthoDB" id="9788394at2"/>
<keyword evidence="7 8" id="KW-0501">Molybdenum cofactor biosynthesis</keyword>
<sequence>MPTAITGVILCGGQATRMGGNDKGLLLLQGKPLYQHVAERLQPQVTHIILSANRNLEQYRQSYPTFADSFTGFAGPLAGLLTGLQNSQTEWAAFVPCDVPFLPADLIERLWAARQDAFIAYAHDGVRAHPTLCLLHRSMITPLMQFLQQGDRKLMLFFEQNGAQAVYFRDRIQAFQNINTPADLHHLSLLDKI</sequence>
<keyword evidence="10" id="KW-0548">Nucleotidyltransferase</keyword>
<feature type="binding site" evidence="8">
    <location>
        <position position="68"/>
    </location>
    <ligand>
        <name>GTP</name>
        <dbReference type="ChEBI" id="CHEBI:37565"/>
    </ligand>
</feature>
<keyword evidence="2 8" id="KW-0808">Transferase</keyword>
<dbReference type="GO" id="GO:0005737">
    <property type="term" value="C:cytoplasm"/>
    <property type="evidence" value="ECO:0007669"/>
    <property type="project" value="UniProtKB-SubCell"/>
</dbReference>
<keyword evidence="4 8" id="KW-0547">Nucleotide-binding</keyword>
<dbReference type="GO" id="GO:0005525">
    <property type="term" value="F:GTP binding"/>
    <property type="evidence" value="ECO:0007669"/>
    <property type="project" value="UniProtKB-UniRule"/>
</dbReference>
<dbReference type="Pfam" id="PF12804">
    <property type="entry name" value="NTP_transf_3"/>
    <property type="match status" value="1"/>
</dbReference>
<organism evidence="10 11">
    <name type="scientific">Chimaeribacter arupi</name>
    <dbReference type="NCBI Taxonomy" id="2060066"/>
    <lineage>
        <taxon>Bacteria</taxon>
        <taxon>Pseudomonadati</taxon>
        <taxon>Pseudomonadota</taxon>
        <taxon>Gammaproteobacteria</taxon>
        <taxon>Enterobacterales</taxon>
        <taxon>Yersiniaceae</taxon>
        <taxon>Chimaeribacter</taxon>
    </lineage>
</organism>
<feature type="binding site" evidence="8">
    <location>
        <position position="23"/>
    </location>
    <ligand>
        <name>GTP</name>
        <dbReference type="ChEBI" id="CHEBI:37565"/>
    </ligand>
</feature>
<comment type="domain">
    <text evidence="8">The N-terminal domain determines nucleotide recognition and specific binding, while the C-terminal domain determines the specific binding to the target protein.</text>
</comment>
<dbReference type="PANTHER" id="PTHR19136:SF81">
    <property type="entry name" value="MOLYBDENUM COFACTOR GUANYLYLTRANSFERASE"/>
    <property type="match status" value="1"/>
</dbReference>
<keyword evidence="6 8" id="KW-0342">GTP-binding</keyword>
<comment type="caution">
    <text evidence="10">The sequence shown here is derived from an EMBL/GenBank/DDBJ whole genome shotgun (WGS) entry which is preliminary data.</text>
</comment>
<feature type="binding site" evidence="8">
    <location>
        <position position="98"/>
    </location>
    <ligand>
        <name>GTP</name>
        <dbReference type="ChEBI" id="CHEBI:37565"/>
    </ligand>
</feature>
<comment type="subcellular location">
    <subcellularLocation>
        <location evidence="8">Cytoplasm</location>
    </subcellularLocation>
</comment>
<gene>
    <name evidence="8 10" type="primary">mobA</name>
    <name evidence="10" type="ORF">CYR34_14270</name>
</gene>
<dbReference type="InterPro" id="IPR029044">
    <property type="entry name" value="Nucleotide-diphossugar_trans"/>
</dbReference>
<dbReference type="GO" id="GO:0061603">
    <property type="term" value="F:molybdenum cofactor guanylyltransferase activity"/>
    <property type="evidence" value="ECO:0007669"/>
    <property type="project" value="UniProtKB-EC"/>
</dbReference>
<dbReference type="Gene3D" id="3.90.550.10">
    <property type="entry name" value="Spore Coat Polysaccharide Biosynthesis Protein SpsA, Chain A"/>
    <property type="match status" value="1"/>
</dbReference>
<dbReference type="GO" id="GO:1902758">
    <property type="term" value="P:bis(molybdopterin guanine dinucleotide)molybdenum biosynthetic process"/>
    <property type="evidence" value="ECO:0007669"/>
    <property type="project" value="TreeGrafter"/>
</dbReference>
<dbReference type="AlphaFoldDB" id="A0A2N5ELA7"/>
<feature type="domain" description="MobA-like NTP transferase" evidence="9">
    <location>
        <begin position="7"/>
        <end position="155"/>
    </location>
</feature>
<evidence type="ECO:0000256" key="7">
    <source>
        <dbReference type="ARBA" id="ARBA00023150"/>
    </source>
</evidence>
<dbReference type="InterPro" id="IPR025877">
    <property type="entry name" value="MobA-like_NTP_Trfase"/>
</dbReference>
<keyword evidence="1 8" id="KW-0963">Cytoplasm</keyword>
<dbReference type="PANTHER" id="PTHR19136">
    <property type="entry name" value="MOLYBDENUM COFACTOR GUANYLYLTRANSFERASE"/>
    <property type="match status" value="1"/>
</dbReference>
<dbReference type="GO" id="GO:0046872">
    <property type="term" value="F:metal ion binding"/>
    <property type="evidence" value="ECO:0007669"/>
    <property type="project" value="UniProtKB-KW"/>
</dbReference>
<dbReference type="EC" id="2.7.7.77" evidence="8"/>
<comment type="cofactor">
    <cofactor evidence="8">
        <name>Mg(2+)</name>
        <dbReference type="ChEBI" id="CHEBI:18420"/>
    </cofactor>
</comment>
<proteinExistence type="inferred from homology"/>
<evidence type="ECO:0000256" key="1">
    <source>
        <dbReference type="ARBA" id="ARBA00022490"/>
    </source>
</evidence>
<comment type="similarity">
    <text evidence="8">Belongs to the MobA family.</text>
</comment>
<dbReference type="NCBIfam" id="TIGR02665">
    <property type="entry name" value="molyb_mobA"/>
    <property type="match status" value="1"/>
</dbReference>
<evidence type="ECO:0000313" key="11">
    <source>
        <dbReference type="Proteomes" id="UP000234626"/>
    </source>
</evidence>
<feature type="binding site" evidence="8">
    <location>
        <position position="98"/>
    </location>
    <ligand>
        <name>Mg(2+)</name>
        <dbReference type="ChEBI" id="CHEBI:18420"/>
    </ligand>
</feature>
<dbReference type="HAMAP" id="MF_00316">
    <property type="entry name" value="MobA"/>
    <property type="match status" value="1"/>
</dbReference>
<evidence type="ECO:0000256" key="6">
    <source>
        <dbReference type="ARBA" id="ARBA00023134"/>
    </source>
</evidence>
<evidence type="ECO:0000256" key="2">
    <source>
        <dbReference type="ARBA" id="ARBA00022679"/>
    </source>
</evidence>
<keyword evidence="11" id="KW-1185">Reference proteome</keyword>
<evidence type="ECO:0000256" key="8">
    <source>
        <dbReference type="HAMAP-Rule" id="MF_00316"/>
    </source>
</evidence>
<keyword evidence="5 8" id="KW-0460">Magnesium</keyword>
<comment type="catalytic activity">
    <reaction evidence="8">
        <text>Mo-molybdopterin + GTP + H(+) = Mo-molybdopterin guanine dinucleotide + diphosphate</text>
        <dbReference type="Rhea" id="RHEA:34243"/>
        <dbReference type="ChEBI" id="CHEBI:15378"/>
        <dbReference type="ChEBI" id="CHEBI:33019"/>
        <dbReference type="ChEBI" id="CHEBI:37565"/>
        <dbReference type="ChEBI" id="CHEBI:71302"/>
        <dbReference type="ChEBI" id="CHEBI:71310"/>
        <dbReference type="EC" id="2.7.7.77"/>
    </reaction>
</comment>
<dbReference type="EMBL" id="PJZK01000014">
    <property type="protein sequence ID" value="PLR47751.1"/>
    <property type="molecule type" value="Genomic_DNA"/>
</dbReference>
<comment type="caution">
    <text evidence="8">Lacks conserved residue(s) required for the propagation of feature annotation.</text>
</comment>
<protein>
    <recommendedName>
        <fullName evidence="8">Molybdenum cofactor guanylyltransferase</fullName>
        <shortName evidence="8">MoCo guanylyltransferase</shortName>
        <ecNumber evidence="8">2.7.7.77</ecNumber>
    </recommendedName>
    <alternativeName>
        <fullName evidence="8">GTP:molybdopterin guanylyltransferase</fullName>
    </alternativeName>
    <alternativeName>
        <fullName evidence="8">Mo-MPT guanylyltransferase</fullName>
    </alternativeName>
    <alternativeName>
        <fullName evidence="8">Molybdopterin guanylyltransferase</fullName>
    </alternativeName>
    <alternativeName>
        <fullName evidence="8">Molybdopterin-guanine dinucleotide synthase</fullName>
        <shortName evidence="8">MGD synthase</shortName>
    </alternativeName>
</protein>
<evidence type="ECO:0000259" key="9">
    <source>
        <dbReference type="Pfam" id="PF12804"/>
    </source>
</evidence>
<evidence type="ECO:0000256" key="4">
    <source>
        <dbReference type="ARBA" id="ARBA00022741"/>
    </source>
</evidence>
<dbReference type="SUPFAM" id="SSF53448">
    <property type="entry name" value="Nucleotide-diphospho-sugar transferases"/>
    <property type="match status" value="1"/>
</dbReference>
<reference evidence="10 11" key="1">
    <citation type="submission" date="2017-12" db="EMBL/GenBank/DDBJ databases">
        <title>Characterization of six clinical isolates of Enterochimera gen. nov., a novel genus of the Yersiniaciae family and the three species Enterochimera arupensis sp. nov., Enterochimera coloradensis sp. nov, and Enterochimera californica sp. nov.</title>
        <authorList>
            <person name="Rossi A."/>
            <person name="Fisher M."/>
        </authorList>
    </citation>
    <scope>NUCLEOTIDE SEQUENCE [LARGE SCALE GENOMIC DNA]</scope>
    <source>
        <strain evidence="10 11">2016Iso1</strain>
    </source>
</reference>
<name>A0A2N5ELA7_9GAMM</name>
<evidence type="ECO:0000313" key="10">
    <source>
        <dbReference type="EMBL" id="PLR47751.1"/>
    </source>
</evidence>
<evidence type="ECO:0000256" key="5">
    <source>
        <dbReference type="ARBA" id="ARBA00022842"/>
    </source>
</evidence>